<feature type="transmembrane region" description="Helical" evidence="1">
    <location>
        <begin position="116"/>
        <end position="138"/>
    </location>
</feature>
<dbReference type="EMBL" id="SOZE01000052">
    <property type="protein sequence ID" value="TFF32165.1"/>
    <property type="molecule type" value="Genomic_DNA"/>
</dbReference>
<dbReference type="RefSeq" id="WP_133236760.1">
    <property type="nucleotide sequence ID" value="NZ_SOZE01000052.1"/>
</dbReference>
<sequence length="161" mass="18386">MFAQGIVLYYLLYGKDSIKMSSKQLMVISITLLVGLAAPQTQLVPEIFYYGLAFLVLVIALRGIRSKLLFNLFFLYIGEISYTLYLSHWAVIYFVRKFKLINLFSVYNEPLAVGNFILNYGIILTFSIAISTLLHYTIERPMQTLGKKLSKKRVKPALDAV</sequence>
<dbReference type="GO" id="GO:0016020">
    <property type="term" value="C:membrane"/>
    <property type="evidence" value="ECO:0007669"/>
    <property type="project" value="TreeGrafter"/>
</dbReference>
<keyword evidence="3" id="KW-1185">Reference proteome</keyword>
<dbReference type="InterPro" id="IPR050879">
    <property type="entry name" value="Acyltransferase_3"/>
</dbReference>
<protein>
    <submittedName>
        <fullName evidence="2">Acyltransferase</fullName>
    </submittedName>
</protein>
<reference evidence="2 3" key="1">
    <citation type="journal article" date="2017" name="Int. J. Syst. Evol. Microbiol.">
        <title>Mucilaginibacterpsychrotolerans sp. nov., isolated from peatlands.</title>
        <authorList>
            <person name="Deng Y."/>
            <person name="Shen L."/>
            <person name="Xu B."/>
            <person name="Liu Y."/>
            <person name="Gu Z."/>
            <person name="Liu H."/>
            <person name="Zhou Y."/>
        </authorList>
    </citation>
    <scope>NUCLEOTIDE SEQUENCE [LARGE SCALE GENOMIC DNA]</scope>
    <source>
        <strain evidence="2 3">NH7-4</strain>
    </source>
</reference>
<evidence type="ECO:0000256" key="1">
    <source>
        <dbReference type="SAM" id="Phobius"/>
    </source>
</evidence>
<feature type="transmembrane region" description="Helical" evidence="1">
    <location>
        <begin position="73"/>
        <end position="96"/>
    </location>
</feature>
<keyword evidence="1" id="KW-1133">Transmembrane helix</keyword>
<dbReference type="GO" id="GO:0009103">
    <property type="term" value="P:lipopolysaccharide biosynthetic process"/>
    <property type="evidence" value="ECO:0007669"/>
    <property type="project" value="TreeGrafter"/>
</dbReference>
<dbReference type="PANTHER" id="PTHR23028">
    <property type="entry name" value="ACETYLTRANSFERASE"/>
    <property type="match status" value="1"/>
</dbReference>
<organism evidence="2 3">
    <name type="scientific">Mucilaginibacter psychrotolerans</name>
    <dbReference type="NCBI Taxonomy" id="1524096"/>
    <lineage>
        <taxon>Bacteria</taxon>
        <taxon>Pseudomonadati</taxon>
        <taxon>Bacteroidota</taxon>
        <taxon>Sphingobacteriia</taxon>
        <taxon>Sphingobacteriales</taxon>
        <taxon>Sphingobacteriaceae</taxon>
        <taxon>Mucilaginibacter</taxon>
    </lineage>
</organism>
<feature type="transmembrane region" description="Helical" evidence="1">
    <location>
        <begin position="25"/>
        <end position="41"/>
    </location>
</feature>
<dbReference type="OrthoDB" id="9767863at2"/>
<feature type="transmembrane region" description="Helical" evidence="1">
    <location>
        <begin position="47"/>
        <end position="64"/>
    </location>
</feature>
<keyword evidence="1" id="KW-0472">Membrane</keyword>
<comment type="caution">
    <text evidence="2">The sequence shown here is derived from an EMBL/GenBank/DDBJ whole genome shotgun (WGS) entry which is preliminary data.</text>
</comment>
<dbReference type="Proteomes" id="UP000297540">
    <property type="component" value="Unassembled WGS sequence"/>
</dbReference>
<gene>
    <name evidence="2" type="ORF">E2R66_26940</name>
</gene>
<name>A0A4Y8S3A2_9SPHI</name>
<dbReference type="GO" id="GO:0016746">
    <property type="term" value="F:acyltransferase activity"/>
    <property type="evidence" value="ECO:0007669"/>
    <property type="project" value="UniProtKB-KW"/>
</dbReference>
<evidence type="ECO:0000313" key="3">
    <source>
        <dbReference type="Proteomes" id="UP000297540"/>
    </source>
</evidence>
<keyword evidence="1" id="KW-0812">Transmembrane</keyword>
<dbReference type="AlphaFoldDB" id="A0A4Y8S3A2"/>
<keyword evidence="2" id="KW-0808">Transferase</keyword>
<accession>A0A4Y8S3A2</accession>
<proteinExistence type="predicted"/>
<evidence type="ECO:0000313" key="2">
    <source>
        <dbReference type="EMBL" id="TFF32165.1"/>
    </source>
</evidence>
<keyword evidence="2" id="KW-0012">Acyltransferase</keyword>
<dbReference type="PANTHER" id="PTHR23028:SF53">
    <property type="entry name" value="ACYL_TRANSF_3 DOMAIN-CONTAINING PROTEIN"/>
    <property type="match status" value="1"/>
</dbReference>